<dbReference type="Proteomes" id="UP000132305">
    <property type="component" value="Segment"/>
</dbReference>
<organism evidence="7 8">
    <name type="scientific">Human mastadenovirus B</name>
    <dbReference type="NCBI Taxonomy" id="108098"/>
    <lineage>
        <taxon>Viruses</taxon>
        <taxon>Varidnaviria</taxon>
        <taxon>Bamfordvirae</taxon>
        <taxon>Preplasmiviricota</taxon>
        <taxon>Polisuviricotina</taxon>
        <taxon>Pharingeaviricetes</taxon>
        <taxon>Rowavirales</taxon>
        <taxon>Adenoviridae</taxon>
        <taxon>Mastadenovirus</taxon>
        <taxon>Mastadenovirus blackbeardi</taxon>
    </lineage>
</organism>
<keyword evidence="4" id="KW-0812">Transmembrane</keyword>
<feature type="domain" description="Adenovirus E3 region protein CR2" evidence="5">
    <location>
        <begin position="145"/>
        <end position="180"/>
    </location>
</feature>
<dbReference type="Pfam" id="PF02439">
    <property type="entry name" value="Adeno_E3_CR2"/>
    <property type="match status" value="1"/>
</dbReference>
<evidence type="ECO:0000256" key="1">
    <source>
        <dbReference type="ARBA" id="ARBA00006132"/>
    </source>
</evidence>
<gene>
    <name evidence="7" type="primary">E3</name>
    <name evidence="7" type="ORF">H648_40383gpE3</name>
</gene>
<keyword evidence="2" id="KW-0244">Early protein</keyword>
<dbReference type="SUPFAM" id="SSF48726">
    <property type="entry name" value="Immunoglobulin"/>
    <property type="match status" value="1"/>
</dbReference>
<dbReference type="InterPro" id="IPR036179">
    <property type="entry name" value="Ig-like_dom_sf"/>
</dbReference>
<evidence type="ECO:0000313" key="7">
    <source>
        <dbReference type="EMBL" id="AGV32779.1"/>
    </source>
</evidence>
<evidence type="ECO:0000256" key="2">
    <source>
        <dbReference type="ARBA" id="ARBA00022518"/>
    </source>
</evidence>
<proteinExistence type="inferred from homology"/>
<name>T2CHU0_9ADEN</name>
<accession>T2CHU0</accession>
<dbReference type="Pfam" id="PF02440">
    <property type="entry name" value="Adeno_E3_CR1"/>
    <property type="match status" value="1"/>
</dbReference>
<sequence>MVSTTAFFVISSLAAVTYGRSHLTVTVGSTCTLQGPQEGHVSWWRIYDSGWFIRPCDQPGNKFFCNGRDLTIINITVNDQGFYYGTNYKNNLDYNIIVVPATTPAPRKTTFFSSSASISKTASASFKKFALRNSTTSSTSNNTMSKSVIGIAAAAIVGLMIIILCIIYYACCYRKQHEQKTDPLLNFDI</sequence>
<feature type="transmembrane region" description="Helical" evidence="4">
    <location>
        <begin position="148"/>
        <end position="171"/>
    </location>
</feature>
<protein>
    <submittedName>
        <fullName evidence="7">E3 CR1-gamma</fullName>
    </submittedName>
</protein>
<dbReference type="EMBL" id="KF633445">
    <property type="protein sequence ID" value="AGV32779.1"/>
    <property type="molecule type" value="Genomic_DNA"/>
</dbReference>
<comment type="similarity">
    <text evidence="1">Belongs to the adenoviridae E3_20 family.</text>
</comment>
<evidence type="ECO:0000256" key="3">
    <source>
        <dbReference type="ARBA" id="ARBA00023180"/>
    </source>
</evidence>
<keyword evidence="4" id="KW-1133">Transmembrane helix</keyword>
<evidence type="ECO:0000259" key="6">
    <source>
        <dbReference type="Pfam" id="PF02440"/>
    </source>
</evidence>
<dbReference type="InterPro" id="IPR003471">
    <property type="entry name" value="Adeno_E3_CR1"/>
</dbReference>
<evidence type="ECO:0000259" key="5">
    <source>
        <dbReference type="Pfam" id="PF02439"/>
    </source>
</evidence>
<evidence type="ECO:0000256" key="4">
    <source>
        <dbReference type="SAM" id="Phobius"/>
    </source>
</evidence>
<keyword evidence="4" id="KW-0472">Membrane</keyword>
<reference evidence="7 8" key="1">
    <citation type="submission" date="2013-09" db="EMBL/GenBank/DDBJ databases">
        <authorList>
            <person name="Madupu R."/>
            <person name="Halpin R."/>
            <person name="Fedorova N."/>
            <person name="Tsitrin T."/>
            <person name="Stockwell T."/>
            <person name="Amedeo P."/>
            <person name="Appalla L."/>
            <person name="Bishop B."/>
            <person name="Edworthy P."/>
            <person name="Gupta N."/>
            <person name="Hoover J."/>
            <person name="Katzel D."/>
            <person name="Li K."/>
            <person name="Schobel S."/>
            <person name="Shrivastava S."/>
            <person name="Thovarai V."/>
            <person name="Wang S."/>
            <person name="Dehghan S."/>
            <person name="Singh S."/>
            <person name="Liu E.B."/>
            <person name="Seto J."/>
            <person name="Jones M.S."/>
            <person name="Kajon A."/>
            <person name="Gray G."/>
            <person name="Kowalski R."/>
            <person name="Romanowski E."/>
            <person name="Chodosh J."/>
            <person name="Wentworth D.E."/>
            <person name="Seto D."/>
        </authorList>
    </citation>
    <scope>NUCLEOTIDE SEQUENCE [LARGE SCALE GENOMIC DNA]</scope>
    <source>
        <strain evidence="7">Human/DEU/HEIM_00086/X/X[PXHXFX]</strain>
    </source>
</reference>
<dbReference type="InterPro" id="IPR003470">
    <property type="entry name" value="Adeno_E3_CR2"/>
</dbReference>
<evidence type="ECO:0000313" key="8">
    <source>
        <dbReference type="Proteomes" id="UP000132305"/>
    </source>
</evidence>
<keyword evidence="3" id="KW-0325">Glycoprotein</keyword>
<feature type="domain" description="Adenovirus E3 region protein CR1" evidence="6">
    <location>
        <begin position="15"/>
        <end position="100"/>
    </location>
</feature>